<evidence type="ECO:0000256" key="1">
    <source>
        <dbReference type="ARBA" id="ARBA00012513"/>
    </source>
</evidence>
<evidence type="ECO:0000259" key="9">
    <source>
        <dbReference type="PROSITE" id="PS50011"/>
    </source>
</evidence>
<keyword evidence="5" id="KW-0418">Kinase</keyword>
<dbReference type="GO" id="GO:0005524">
    <property type="term" value="F:ATP binding"/>
    <property type="evidence" value="ECO:0007669"/>
    <property type="project" value="UniProtKB-KW"/>
</dbReference>
<keyword evidence="11" id="KW-1185">Reference proteome</keyword>
<evidence type="ECO:0000256" key="7">
    <source>
        <dbReference type="ARBA" id="ARBA00047899"/>
    </source>
</evidence>
<dbReference type="Proteomes" id="UP000001194">
    <property type="component" value="Unassembled WGS sequence"/>
</dbReference>
<organism evidence="11">
    <name type="scientific">Laccaria bicolor (strain S238N-H82 / ATCC MYA-4686)</name>
    <name type="common">Bicoloured deceiver</name>
    <name type="synonym">Laccaria laccata var. bicolor</name>
    <dbReference type="NCBI Taxonomy" id="486041"/>
    <lineage>
        <taxon>Eukaryota</taxon>
        <taxon>Fungi</taxon>
        <taxon>Dikarya</taxon>
        <taxon>Basidiomycota</taxon>
        <taxon>Agaricomycotina</taxon>
        <taxon>Agaricomycetes</taxon>
        <taxon>Agaricomycetidae</taxon>
        <taxon>Agaricales</taxon>
        <taxon>Agaricineae</taxon>
        <taxon>Hydnangiaceae</taxon>
        <taxon>Laccaria</taxon>
    </lineage>
</organism>
<dbReference type="Pfam" id="PF00069">
    <property type="entry name" value="Pkinase"/>
    <property type="match status" value="2"/>
</dbReference>
<dbReference type="InParanoid" id="B0DAT5"/>
<dbReference type="KEGG" id="lbc:LACBIDRAFT_294404"/>
<comment type="catalytic activity">
    <reaction evidence="8">
        <text>L-seryl-[protein] + ATP = O-phospho-L-seryl-[protein] + ADP + H(+)</text>
        <dbReference type="Rhea" id="RHEA:17989"/>
        <dbReference type="Rhea" id="RHEA-COMP:9863"/>
        <dbReference type="Rhea" id="RHEA-COMP:11604"/>
        <dbReference type="ChEBI" id="CHEBI:15378"/>
        <dbReference type="ChEBI" id="CHEBI:29999"/>
        <dbReference type="ChEBI" id="CHEBI:30616"/>
        <dbReference type="ChEBI" id="CHEBI:83421"/>
        <dbReference type="ChEBI" id="CHEBI:456216"/>
        <dbReference type="EC" id="2.7.11.1"/>
    </reaction>
</comment>
<dbReference type="SMART" id="SM00220">
    <property type="entry name" value="S_TKc"/>
    <property type="match status" value="1"/>
</dbReference>
<evidence type="ECO:0000256" key="8">
    <source>
        <dbReference type="ARBA" id="ARBA00048679"/>
    </source>
</evidence>
<gene>
    <name evidence="10" type="ORF">LACBIDRAFT_294404</name>
</gene>
<dbReference type="InterPro" id="IPR051334">
    <property type="entry name" value="SRPK"/>
</dbReference>
<dbReference type="EC" id="2.7.11.1" evidence="1"/>
<name>B0DAT5_LACBS</name>
<sequence>MTILSARLSSSSLDYFPARLNTSLNAGRYTILRKLGEGVSSSCWLVEDGEGEEGYKYLATKILTIDATKRHEASVSHELEFLKEIEARNDTDFLPLLRDHFIEQGPRGKHLCLVQDPYSTSVSSLRQSAPHQALPIYMVRNVVAMVLDALAQLHAMRIVHTGVKLDNLLVGNSLYSLDDDLQKYLEANPGQVEVQVRLGRARYPAVTPQPIPNHYVWDTNAFEAETMIIYLTGFSHAQRAGEQPTADCFGVLELRAPETILQSDFGPGVDIWAVGCITFELLVGRGLFNPEKGEGWTLEDNHLAKMIELTGQTFPDKMLGRAKLREDYFDNAGNLLRAPELTPVSLEAAMASYKIPNLSEDEIHLAADFIRACLKFDPEERATAEDLRMHKFLANAFRC</sequence>
<dbReference type="AlphaFoldDB" id="B0DAT5"/>
<keyword evidence="3" id="KW-0808">Transferase</keyword>
<reference evidence="10 11" key="1">
    <citation type="journal article" date="2008" name="Nature">
        <title>The genome of Laccaria bicolor provides insights into mycorrhizal symbiosis.</title>
        <authorList>
            <person name="Martin F."/>
            <person name="Aerts A."/>
            <person name="Ahren D."/>
            <person name="Brun A."/>
            <person name="Danchin E.G.J."/>
            <person name="Duchaussoy F."/>
            <person name="Gibon J."/>
            <person name="Kohler A."/>
            <person name="Lindquist E."/>
            <person name="Pereda V."/>
            <person name="Salamov A."/>
            <person name="Shapiro H.J."/>
            <person name="Wuyts J."/>
            <person name="Blaudez D."/>
            <person name="Buee M."/>
            <person name="Brokstein P."/>
            <person name="Canbaeck B."/>
            <person name="Cohen D."/>
            <person name="Courty P.E."/>
            <person name="Coutinho P.M."/>
            <person name="Delaruelle C."/>
            <person name="Detter J.C."/>
            <person name="Deveau A."/>
            <person name="DiFazio S."/>
            <person name="Duplessis S."/>
            <person name="Fraissinet-Tachet L."/>
            <person name="Lucic E."/>
            <person name="Frey-Klett P."/>
            <person name="Fourrey C."/>
            <person name="Feussner I."/>
            <person name="Gay G."/>
            <person name="Grimwood J."/>
            <person name="Hoegger P.J."/>
            <person name="Jain P."/>
            <person name="Kilaru S."/>
            <person name="Labbe J."/>
            <person name="Lin Y.C."/>
            <person name="Legue V."/>
            <person name="Le Tacon F."/>
            <person name="Marmeisse R."/>
            <person name="Melayah D."/>
            <person name="Montanini B."/>
            <person name="Muratet M."/>
            <person name="Nehls U."/>
            <person name="Niculita-Hirzel H."/>
            <person name="Oudot-Le Secq M.P."/>
            <person name="Peter M."/>
            <person name="Quesneville H."/>
            <person name="Rajashekar B."/>
            <person name="Reich M."/>
            <person name="Rouhier N."/>
            <person name="Schmutz J."/>
            <person name="Yin T."/>
            <person name="Chalot M."/>
            <person name="Henrissat B."/>
            <person name="Kuees U."/>
            <person name="Lucas S."/>
            <person name="Van de Peer Y."/>
            <person name="Podila G.K."/>
            <person name="Polle A."/>
            <person name="Pukkila P.J."/>
            <person name="Richardson P.M."/>
            <person name="Rouze P."/>
            <person name="Sanders I.R."/>
            <person name="Stajich J.E."/>
            <person name="Tunlid A."/>
            <person name="Tuskan G."/>
            <person name="Grigoriev I.V."/>
        </authorList>
    </citation>
    <scope>NUCLEOTIDE SEQUENCE [LARGE SCALE GENOMIC DNA]</scope>
    <source>
        <strain evidence="11">S238N-H82 / ATCC MYA-4686</strain>
    </source>
</reference>
<feature type="domain" description="Protein kinase" evidence="9">
    <location>
        <begin position="29"/>
        <end position="393"/>
    </location>
</feature>
<dbReference type="PANTHER" id="PTHR47634">
    <property type="entry name" value="PROTEIN KINASE DOMAIN-CONTAINING PROTEIN-RELATED"/>
    <property type="match status" value="1"/>
</dbReference>
<evidence type="ECO:0000256" key="3">
    <source>
        <dbReference type="ARBA" id="ARBA00022679"/>
    </source>
</evidence>
<dbReference type="GeneID" id="6076902"/>
<dbReference type="HOGENOM" id="CLU_000288_81_13_1"/>
<keyword evidence="4" id="KW-0547">Nucleotide-binding</keyword>
<dbReference type="GO" id="GO:0000245">
    <property type="term" value="P:spliceosomal complex assembly"/>
    <property type="evidence" value="ECO:0007669"/>
    <property type="project" value="TreeGrafter"/>
</dbReference>
<protein>
    <recommendedName>
        <fullName evidence="1">non-specific serine/threonine protein kinase</fullName>
        <ecNumber evidence="1">2.7.11.1</ecNumber>
    </recommendedName>
</protein>
<dbReference type="PROSITE" id="PS50011">
    <property type="entry name" value="PROTEIN_KINASE_DOM"/>
    <property type="match status" value="1"/>
</dbReference>
<evidence type="ECO:0000256" key="5">
    <source>
        <dbReference type="ARBA" id="ARBA00022777"/>
    </source>
</evidence>
<evidence type="ECO:0000313" key="10">
    <source>
        <dbReference type="EMBL" id="EDR08085.1"/>
    </source>
</evidence>
<dbReference type="Gene3D" id="1.10.510.10">
    <property type="entry name" value="Transferase(Phosphotransferase) domain 1"/>
    <property type="match status" value="1"/>
</dbReference>
<proteinExistence type="predicted"/>
<evidence type="ECO:0000313" key="11">
    <source>
        <dbReference type="Proteomes" id="UP000001194"/>
    </source>
</evidence>
<dbReference type="SUPFAM" id="SSF56112">
    <property type="entry name" value="Protein kinase-like (PK-like)"/>
    <property type="match status" value="1"/>
</dbReference>
<dbReference type="PANTHER" id="PTHR47634:SF9">
    <property type="entry name" value="PROTEIN KINASE DOMAIN-CONTAINING PROTEIN-RELATED"/>
    <property type="match status" value="1"/>
</dbReference>
<dbReference type="GO" id="GO:0050684">
    <property type="term" value="P:regulation of mRNA processing"/>
    <property type="evidence" value="ECO:0007669"/>
    <property type="project" value="TreeGrafter"/>
</dbReference>
<dbReference type="GO" id="GO:0004674">
    <property type="term" value="F:protein serine/threonine kinase activity"/>
    <property type="evidence" value="ECO:0007669"/>
    <property type="project" value="UniProtKB-KW"/>
</dbReference>
<dbReference type="InterPro" id="IPR000719">
    <property type="entry name" value="Prot_kinase_dom"/>
</dbReference>
<evidence type="ECO:0000256" key="6">
    <source>
        <dbReference type="ARBA" id="ARBA00022840"/>
    </source>
</evidence>
<dbReference type="InterPro" id="IPR011009">
    <property type="entry name" value="Kinase-like_dom_sf"/>
</dbReference>
<keyword evidence="6" id="KW-0067">ATP-binding</keyword>
<dbReference type="Gene3D" id="3.30.200.20">
    <property type="entry name" value="Phosphorylase Kinase, domain 1"/>
    <property type="match status" value="1"/>
</dbReference>
<evidence type="ECO:0000256" key="2">
    <source>
        <dbReference type="ARBA" id="ARBA00022527"/>
    </source>
</evidence>
<dbReference type="EMBL" id="DS547102">
    <property type="protein sequence ID" value="EDR08085.1"/>
    <property type="molecule type" value="Genomic_DNA"/>
</dbReference>
<keyword evidence="2" id="KW-0723">Serine/threonine-protein kinase</keyword>
<dbReference type="OrthoDB" id="5979581at2759"/>
<accession>B0DAT5</accession>
<comment type="catalytic activity">
    <reaction evidence="7">
        <text>L-threonyl-[protein] + ATP = O-phospho-L-threonyl-[protein] + ADP + H(+)</text>
        <dbReference type="Rhea" id="RHEA:46608"/>
        <dbReference type="Rhea" id="RHEA-COMP:11060"/>
        <dbReference type="Rhea" id="RHEA-COMP:11605"/>
        <dbReference type="ChEBI" id="CHEBI:15378"/>
        <dbReference type="ChEBI" id="CHEBI:30013"/>
        <dbReference type="ChEBI" id="CHEBI:30616"/>
        <dbReference type="ChEBI" id="CHEBI:61977"/>
        <dbReference type="ChEBI" id="CHEBI:456216"/>
        <dbReference type="EC" id="2.7.11.1"/>
    </reaction>
</comment>
<dbReference type="RefSeq" id="XP_001881155.1">
    <property type="nucleotide sequence ID" value="XM_001881120.1"/>
</dbReference>
<evidence type="ECO:0000256" key="4">
    <source>
        <dbReference type="ARBA" id="ARBA00022741"/>
    </source>
</evidence>